<evidence type="ECO:0000256" key="1">
    <source>
        <dbReference type="SAM" id="Coils"/>
    </source>
</evidence>
<reference evidence="4" key="1">
    <citation type="submission" date="2009-05" db="EMBL/GenBank/DDBJ databases">
        <authorList>
            <person name="Harkins D.M."/>
            <person name="DeShazer D."/>
            <person name="Woods D.E."/>
            <person name="Brinkac L.M."/>
            <person name="Brown K.A."/>
            <person name="Hung G.C."/>
            <person name="Tuanyok A."/>
            <person name="Zhang B."/>
            <person name="Nierman W.C."/>
        </authorList>
    </citation>
    <scope>NUCLEOTIDE SEQUENCE [LARGE SCALE GENOMIC DNA]</scope>
    <source>
        <strain evidence="4">1710a</strain>
    </source>
</reference>
<name>A0A0E1W148_BURPE</name>
<dbReference type="InterPro" id="IPR014992">
    <property type="entry name" value="DUF1842"/>
</dbReference>
<evidence type="ECO:0000259" key="3">
    <source>
        <dbReference type="Pfam" id="PF08898"/>
    </source>
</evidence>
<dbReference type="HOGENOM" id="CLU_1407748_0_0_4"/>
<dbReference type="RefSeq" id="WP_004523513.1">
    <property type="nucleotide sequence ID" value="NZ_CM000833.1"/>
</dbReference>
<gene>
    <name evidence="4" type="ORF">BURPS1710A_A2790</name>
</gene>
<evidence type="ECO:0000259" key="2">
    <source>
        <dbReference type="Pfam" id="PF08896"/>
    </source>
</evidence>
<keyword evidence="1" id="KW-0175">Coiled coil</keyword>
<evidence type="ECO:0000313" key="4">
    <source>
        <dbReference type="EMBL" id="EET03367.1"/>
    </source>
</evidence>
<evidence type="ECO:0008006" key="5">
    <source>
        <dbReference type="Google" id="ProtNLM"/>
    </source>
</evidence>
<dbReference type="InterPro" id="IPR014994">
    <property type="entry name" value="DUF1843"/>
</dbReference>
<dbReference type="GeneID" id="93062305"/>
<sequence>MATTGLFPVQLRVATPNLGAPVLWLNLLVNTVEKTASGFARITQTVYPPMHFRARVVGPFHQMRIDPHAPQSVTLTLSGSPTGPVAPQVVILELNALLNEGWQSGTANYRYFYESRWHSIEHAIVSKDNSRIPLDPPSEHVMPMYGVGLQEARASGDLSRMKALAQQAEQQLADHDVIAAELQKLEAEIARLEARR</sequence>
<dbReference type="EMBL" id="CM000833">
    <property type="protein sequence ID" value="EET03367.1"/>
    <property type="molecule type" value="Genomic_DNA"/>
</dbReference>
<accession>A0A0E1W148</accession>
<organism evidence="4">
    <name type="scientific">Burkholderia pseudomallei 1710a</name>
    <dbReference type="NCBI Taxonomy" id="320371"/>
    <lineage>
        <taxon>Bacteria</taxon>
        <taxon>Pseudomonadati</taxon>
        <taxon>Pseudomonadota</taxon>
        <taxon>Betaproteobacteria</taxon>
        <taxon>Burkholderiales</taxon>
        <taxon>Burkholderiaceae</taxon>
        <taxon>Burkholderia</taxon>
        <taxon>pseudomallei group</taxon>
    </lineage>
</organism>
<feature type="domain" description="DUF1842" evidence="2">
    <location>
        <begin position="4"/>
        <end position="117"/>
    </location>
</feature>
<dbReference type="AlphaFoldDB" id="A0A0E1W148"/>
<dbReference type="Pfam" id="PF08898">
    <property type="entry name" value="DUF1843"/>
    <property type="match status" value="1"/>
</dbReference>
<protein>
    <recommendedName>
        <fullName evidence="5">DUF1842 domain-containing protein</fullName>
    </recommendedName>
</protein>
<feature type="coiled-coil region" evidence="1">
    <location>
        <begin position="165"/>
        <end position="195"/>
    </location>
</feature>
<feature type="domain" description="DUF1843" evidence="3">
    <location>
        <begin position="143"/>
        <end position="194"/>
    </location>
</feature>
<dbReference type="Proteomes" id="UP000001812">
    <property type="component" value="Chromosome II"/>
</dbReference>
<dbReference type="Pfam" id="PF08896">
    <property type="entry name" value="DUF1842"/>
    <property type="match status" value="1"/>
</dbReference>
<proteinExistence type="predicted"/>